<feature type="transmembrane region" description="Helical" evidence="9">
    <location>
        <begin position="12"/>
        <end position="35"/>
    </location>
</feature>
<evidence type="ECO:0000256" key="6">
    <source>
        <dbReference type="ARBA" id="ARBA00022989"/>
    </source>
</evidence>
<comment type="similarity">
    <text evidence="8">Belongs to the binding-protein-dependent transport system permease family. LivHM subfamily.</text>
</comment>
<dbReference type="RefSeq" id="WP_217068845.1">
    <property type="nucleotide sequence ID" value="NZ_JAHQCS010000174.1"/>
</dbReference>
<accession>A0ABS6JPN3</accession>
<dbReference type="CDD" id="cd06582">
    <property type="entry name" value="TM_PBP1_LivH_like"/>
    <property type="match status" value="1"/>
</dbReference>
<name>A0ABS6JPN3_9BACI</name>
<comment type="subcellular location">
    <subcellularLocation>
        <location evidence="1">Cell membrane</location>
        <topology evidence="1">Multi-pass membrane protein</topology>
    </subcellularLocation>
</comment>
<dbReference type="InterPro" id="IPR001851">
    <property type="entry name" value="ABC_transp_permease"/>
</dbReference>
<comment type="caution">
    <text evidence="10">The sequence shown here is derived from an EMBL/GenBank/DDBJ whole genome shotgun (WGS) entry which is preliminary data.</text>
</comment>
<reference evidence="10 11" key="1">
    <citation type="submission" date="2021-06" db="EMBL/GenBank/DDBJ databases">
        <title>Bacillus sp. RD4P76, an endophyte from a halophyte.</title>
        <authorList>
            <person name="Sun J.-Q."/>
        </authorList>
    </citation>
    <scope>NUCLEOTIDE SEQUENCE [LARGE SCALE GENOMIC DNA]</scope>
    <source>
        <strain evidence="10 11">CGMCC 1.15917</strain>
    </source>
</reference>
<feature type="transmembrane region" description="Helical" evidence="9">
    <location>
        <begin position="230"/>
        <end position="258"/>
    </location>
</feature>
<feature type="transmembrane region" description="Helical" evidence="9">
    <location>
        <begin position="99"/>
        <end position="121"/>
    </location>
</feature>
<dbReference type="Proteomes" id="UP000784880">
    <property type="component" value="Unassembled WGS sequence"/>
</dbReference>
<evidence type="ECO:0000256" key="9">
    <source>
        <dbReference type="SAM" id="Phobius"/>
    </source>
</evidence>
<keyword evidence="3" id="KW-1003">Cell membrane</keyword>
<keyword evidence="6 9" id="KW-1133">Transmembrane helix</keyword>
<keyword evidence="11" id="KW-1185">Reference proteome</keyword>
<dbReference type="PANTHER" id="PTHR11795">
    <property type="entry name" value="BRANCHED-CHAIN AMINO ACID TRANSPORT SYSTEM PERMEASE PROTEIN LIVH"/>
    <property type="match status" value="1"/>
</dbReference>
<dbReference type="PANTHER" id="PTHR11795:SF442">
    <property type="entry name" value="ABC TRANSPORTER ATP-BINDING PROTEIN"/>
    <property type="match status" value="1"/>
</dbReference>
<dbReference type="Pfam" id="PF02653">
    <property type="entry name" value="BPD_transp_2"/>
    <property type="match status" value="1"/>
</dbReference>
<feature type="transmembrane region" description="Helical" evidence="9">
    <location>
        <begin position="147"/>
        <end position="167"/>
    </location>
</feature>
<gene>
    <name evidence="10" type="ORF">KS419_21650</name>
</gene>
<sequence length="295" mass="31817">MELHLTLVFNGLATGMLIFLLAAGLSLIFGLMSVLNFAHGALFMFGAYMGTWVYILIGGWDSNLGNLNFFIGMAAAAGIGIVLGYLVERFTVRQVYGNHLRQILITTGVMLVVGELVKVFWGPNVIRVVQPEFLTGYFAVGDVRLTYYRVFIIIFSTVILALLLFMLKKSKLGIVVRAGVENSEMIQALGINVRKVFTLVFIFGTMLACIGGFMWGPYQGQVNPAMGLDLMLIAFIVVAIGGLGSVAGSAIAAVLVGLSEAYMAYYFPPGSLAVNMLIMAAVLLIRPTGLFGATR</sequence>
<organism evidence="10 11">
    <name type="scientific">Evansella tamaricis</name>
    <dbReference type="NCBI Taxonomy" id="2069301"/>
    <lineage>
        <taxon>Bacteria</taxon>
        <taxon>Bacillati</taxon>
        <taxon>Bacillota</taxon>
        <taxon>Bacilli</taxon>
        <taxon>Bacillales</taxon>
        <taxon>Bacillaceae</taxon>
        <taxon>Evansella</taxon>
    </lineage>
</organism>
<evidence type="ECO:0000313" key="10">
    <source>
        <dbReference type="EMBL" id="MBU9714350.1"/>
    </source>
</evidence>
<feature type="transmembrane region" description="Helical" evidence="9">
    <location>
        <begin position="66"/>
        <end position="87"/>
    </location>
</feature>
<feature type="transmembrane region" description="Helical" evidence="9">
    <location>
        <begin position="265"/>
        <end position="285"/>
    </location>
</feature>
<evidence type="ECO:0000256" key="5">
    <source>
        <dbReference type="ARBA" id="ARBA00022970"/>
    </source>
</evidence>
<evidence type="ECO:0000256" key="2">
    <source>
        <dbReference type="ARBA" id="ARBA00022448"/>
    </source>
</evidence>
<evidence type="ECO:0000313" key="11">
    <source>
        <dbReference type="Proteomes" id="UP000784880"/>
    </source>
</evidence>
<keyword evidence="2" id="KW-0813">Transport</keyword>
<keyword evidence="7 9" id="KW-0472">Membrane</keyword>
<evidence type="ECO:0000256" key="7">
    <source>
        <dbReference type="ARBA" id="ARBA00023136"/>
    </source>
</evidence>
<feature type="transmembrane region" description="Helical" evidence="9">
    <location>
        <begin position="42"/>
        <end position="60"/>
    </location>
</feature>
<evidence type="ECO:0000256" key="3">
    <source>
        <dbReference type="ARBA" id="ARBA00022475"/>
    </source>
</evidence>
<dbReference type="InterPro" id="IPR052157">
    <property type="entry name" value="BCAA_transport_permease"/>
</dbReference>
<evidence type="ECO:0000256" key="8">
    <source>
        <dbReference type="ARBA" id="ARBA00037998"/>
    </source>
</evidence>
<evidence type="ECO:0000256" key="1">
    <source>
        <dbReference type="ARBA" id="ARBA00004651"/>
    </source>
</evidence>
<keyword evidence="4 9" id="KW-0812">Transmembrane</keyword>
<dbReference type="EMBL" id="JAHQCS010000174">
    <property type="protein sequence ID" value="MBU9714350.1"/>
    <property type="molecule type" value="Genomic_DNA"/>
</dbReference>
<proteinExistence type="inferred from homology"/>
<evidence type="ECO:0000256" key="4">
    <source>
        <dbReference type="ARBA" id="ARBA00022692"/>
    </source>
</evidence>
<keyword evidence="5" id="KW-0029">Amino-acid transport</keyword>
<protein>
    <submittedName>
        <fullName evidence="10">Branched-chain amino acid ABC transporter permease</fullName>
    </submittedName>
</protein>
<feature type="transmembrane region" description="Helical" evidence="9">
    <location>
        <begin position="196"/>
        <end position="218"/>
    </location>
</feature>